<reference evidence="11" key="1">
    <citation type="submission" date="2015-04" db="UniProtKB">
        <authorList>
            <consortium name="EnsemblPlants"/>
        </authorList>
    </citation>
    <scope>IDENTIFICATION</scope>
    <source>
        <strain evidence="11">SL10</strain>
    </source>
</reference>
<dbReference type="STRING" id="4536.A0A0E0J8N5"/>
<keyword evidence="4" id="KW-0547">Nucleotide-binding</keyword>
<dbReference type="SMART" id="SM00220">
    <property type="entry name" value="S_TKc"/>
    <property type="match status" value="1"/>
</dbReference>
<dbReference type="PANTHER" id="PTHR27006">
    <property type="entry name" value="PROMASTIGOTE SURFACE ANTIGEN PROTEIN PSA"/>
    <property type="match status" value="1"/>
</dbReference>
<dbReference type="EC" id="2.7.11.1" evidence="1"/>
<name>A0A0E0J8N5_ORYNI</name>
<dbReference type="InterPro" id="IPR011009">
    <property type="entry name" value="Kinase-like_dom_sf"/>
</dbReference>
<protein>
    <recommendedName>
        <fullName evidence="1">non-specific serine/threonine protein kinase</fullName>
        <ecNumber evidence="1">2.7.11.1</ecNumber>
    </recommendedName>
</protein>
<comment type="catalytic activity">
    <reaction evidence="7">
        <text>L-threonyl-[protein] + ATP = O-phospho-L-threonyl-[protein] + ADP + H(+)</text>
        <dbReference type="Rhea" id="RHEA:46608"/>
        <dbReference type="Rhea" id="RHEA-COMP:11060"/>
        <dbReference type="Rhea" id="RHEA-COMP:11605"/>
        <dbReference type="ChEBI" id="CHEBI:15378"/>
        <dbReference type="ChEBI" id="CHEBI:30013"/>
        <dbReference type="ChEBI" id="CHEBI:30616"/>
        <dbReference type="ChEBI" id="CHEBI:61977"/>
        <dbReference type="ChEBI" id="CHEBI:456216"/>
        <dbReference type="EC" id="2.7.11.1"/>
    </reaction>
</comment>
<organism evidence="11">
    <name type="scientific">Oryza nivara</name>
    <name type="common">Indian wild rice</name>
    <name type="synonym">Oryza sativa f. spontanea</name>
    <dbReference type="NCBI Taxonomy" id="4536"/>
    <lineage>
        <taxon>Eukaryota</taxon>
        <taxon>Viridiplantae</taxon>
        <taxon>Streptophyta</taxon>
        <taxon>Embryophyta</taxon>
        <taxon>Tracheophyta</taxon>
        <taxon>Spermatophyta</taxon>
        <taxon>Magnoliopsida</taxon>
        <taxon>Liliopsida</taxon>
        <taxon>Poales</taxon>
        <taxon>Poaceae</taxon>
        <taxon>BOP clade</taxon>
        <taxon>Oryzoideae</taxon>
        <taxon>Oryzeae</taxon>
        <taxon>Oryzinae</taxon>
        <taxon>Oryza</taxon>
    </lineage>
</organism>
<evidence type="ECO:0000256" key="7">
    <source>
        <dbReference type="ARBA" id="ARBA00047899"/>
    </source>
</evidence>
<dbReference type="GO" id="GO:0005524">
    <property type="term" value="F:ATP binding"/>
    <property type="evidence" value="ECO:0007669"/>
    <property type="project" value="UniProtKB-KW"/>
</dbReference>
<dbReference type="PROSITE" id="PS00108">
    <property type="entry name" value="PROTEIN_KINASE_ST"/>
    <property type="match status" value="1"/>
</dbReference>
<dbReference type="PANTHER" id="PTHR27006:SF591">
    <property type="entry name" value="SERINE_THREONINE-PROTEIN KINASE"/>
    <property type="match status" value="1"/>
</dbReference>
<evidence type="ECO:0000256" key="6">
    <source>
        <dbReference type="ARBA" id="ARBA00022840"/>
    </source>
</evidence>
<dbReference type="EnsemblPlants" id="ONIVA12G07540.1">
    <property type="protein sequence ID" value="ONIVA12G07540.1"/>
    <property type="gene ID" value="ONIVA12G07540"/>
</dbReference>
<evidence type="ECO:0000256" key="1">
    <source>
        <dbReference type="ARBA" id="ARBA00012513"/>
    </source>
</evidence>
<evidence type="ECO:0000256" key="4">
    <source>
        <dbReference type="ARBA" id="ARBA00022741"/>
    </source>
</evidence>
<feature type="domain" description="Protein kinase" evidence="10">
    <location>
        <begin position="1"/>
        <end position="280"/>
    </location>
</feature>
<evidence type="ECO:0000256" key="3">
    <source>
        <dbReference type="ARBA" id="ARBA00022679"/>
    </source>
</evidence>
<dbReference type="InterPro" id="IPR001245">
    <property type="entry name" value="Ser-Thr/Tyr_kinase_cat_dom"/>
</dbReference>
<keyword evidence="2" id="KW-0723">Serine/threonine-protein kinase</keyword>
<feature type="region of interest" description="Disordered" evidence="9">
    <location>
        <begin position="274"/>
        <end position="306"/>
    </location>
</feature>
<keyword evidence="12" id="KW-1185">Reference proteome</keyword>
<evidence type="ECO:0000256" key="2">
    <source>
        <dbReference type="ARBA" id="ARBA00022527"/>
    </source>
</evidence>
<evidence type="ECO:0000313" key="11">
    <source>
        <dbReference type="EnsemblPlants" id="ONIVA12G07540.1"/>
    </source>
</evidence>
<evidence type="ECO:0000256" key="8">
    <source>
        <dbReference type="ARBA" id="ARBA00048679"/>
    </source>
</evidence>
<dbReference type="Gene3D" id="3.30.200.20">
    <property type="entry name" value="Phosphorylase Kinase, domain 1"/>
    <property type="match status" value="1"/>
</dbReference>
<dbReference type="Proteomes" id="UP000006591">
    <property type="component" value="Chromosome 12"/>
</dbReference>
<dbReference type="InterPro" id="IPR000719">
    <property type="entry name" value="Prot_kinase_dom"/>
</dbReference>
<sequence length="306" mass="34617">MQLQQSADESIRSGLPEGLTAVKVLKQSGCSTYRRELRSMFLLRHANLVRLLGFCNQDTGQAFRALVYEYMGKKSLDIYIFGDKVQRATLGWLRRLNIIYEIAEGMKYMHVGSGVQMIHRDLKPHNILLDDNWTPKIPDFGLAMLFSPDEAKQHTQHIALQGYTAPECFSSSDVTPKSDVYSFGVVLLEIITGRQNEISQRLLPHVWNFWDNHRSHCPNHGPGCTLELLDRDVPRPDEESLRRLQICVTVGLLCVQDSRDDRPDMPAVADMLKSQDLPRINPSRQTLHGMEVGESSSGTTATEDLP</sequence>
<dbReference type="eggNOG" id="ENOG502QQPF">
    <property type="taxonomic scope" value="Eukaryota"/>
</dbReference>
<comment type="catalytic activity">
    <reaction evidence="8">
        <text>L-seryl-[protein] + ATP = O-phospho-L-seryl-[protein] + ADP + H(+)</text>
        <dbReference type="Rhea" id="RHEA:17989"/>
        <dbReference type="Rhea" id="RHEA-COMP:9863"/>
        <dbReference type="Rhea" id="RHEA-COMP:11604"/>
        <dbReference type="ChEBI" id="CHEBI:15378"/>
        <dbReference type="ChEBI" id="CHEBI:29999"/>
        <dbReference type="ChEBI" id="CHEBI:30616"/>
        <dbReference type="ChEBI" id="CHEBI:83421"/>
        <dbReference type="ChEBI" id="CHEBI:456216"/>
        <dbReference type="EC" id="2.7.11.1"/>
    </reaction>
</comment>
<dbReference type="PROSITE" id="PS50011">
    <property type="entry name" value="PROTEIN_KINASE_DOM"/>
    <property type="match status" value="1"/>
</dbReference>
<dbReference type="OMA" id="CSTYRRE"/>
<evidence type="ECO:0000259" key="10">
    <source>
        <dbReference type="PROSITE" id="PS50011"/>
    </source>
</evidence>
<proteinExistence type="predicted"/>
<dbReference type="Gene3D" id="1.10.510.10">
    <property type="entry name" value="Transferase(Phosphotransferase) domain 1"/>
    <property type="match status" value="1"/>
</dbReference>
<dbReference type="HOGENOM" id="CLU_000288_21_4_1"/>
<keyword evidence="5" id="KW-0418">Kinase</keyword>
<evidence type="ECO:0000256" key="9">
    <source>
        <dbReference type="SAM" id="MobiDB-lite"/>
    </source>
</evidence>
<keyword evidence="3" id="KW-0808">Transferase</keyword>
<evidence type="ECO:0000313" key="12">
    <source>
        <dbReference type="Proteomes" id="UP000006591"/>
    </source>
</evidence>
<dbReference type="InterPro" id="IPR008271">
    <property type="entry name" value="Ser/Thr_kinase_AS"/>
</dbReference>
<dbReference type="Pfam" id="PF07714">
    <property type="entry name" value="PK_Tyr_Ser-Thr"/>
    <property type="match status" value="1"/>
</dbReference>
<keyword evidence="6" id="KW-0067">ATP-binding</keyword>
<accession>A0A0E0J8N5</accession>
<dbReference type="FunFam" id="1.10.510.10:FF:001023">
    <property type="entry name" value="Os07g0541700 protein"/>
    <property type="match status" value="1"/>
</dbReference>
<dbReference type="SUPFAM" id="SSF56112">
    <property type="entry name" value="Protein kinase-like (PK-like)"/>
    <property type="match status" value="1"/>
</dbReference>
<evidence type="ECO:0000256" key="5">
    <source>
        <dbReference type="ARBA" id="ARBA00022777"/>
    </source>
</evidence>
<reference evidence="11" key="2">
    <citation type="submission" date="2018-04" db="EMBL/GenBank/DDBJ databases">
        <title>OnivRS2 (Oryza nivara Reference Sequence Version 2).</title>
        <authorList>
            <person name="Zhang J."/>
            <person name="Kudrna D."/>
            <person name="Lee S."/>
            <person name="Talag J."/>
            <person name="Rajasekar S."/>
            <person name="Welchert J."/>
            <person name="Hsing Y.-I."/>
            <person name="Wing R.A."/>
        </authorList>
    </citation>
    <scope>NUCLEOTIDE SEQUENCE [LARGE SCALE GENOMIC DNA]</scope>
    <source>
        <strain evidence="11">SL10</strain>
    </source>
</reference>
<dbReference type="GO" id="GO:0004674">
    <property type="term" value="F:protein serine/threonine kinase activity"/>
    <property type="evidence" value="ECO:0007669"/>
    <property type="project" value="UniProtKB-KW"/>
</dbReference>
<feature type="compositionally biased region" description="Polar residues" evidence="9">
    <location>
        <begin position="294"/>
        <end position="306"/>
    </location>
</feature>
<dbReference type="Gramene" id="ONIVA12G07540.1">
    <property type="protein sequence ID" value="ONIVA12G07540.1"/>
    <property type="gene ID" value="ONIVA12G07540"/>
</dbReference>
<dbReference type="AlphaFoldDB" id="A0A0E0J8N5"/>